<dbReference type="Proteomes" id="UP001480082">
    <property type="component" value="Unassembled WGS sequence"/>
</dbReference>
<sequence length="451" mass="47509">MSKSISSALRRATLPSLGKASGAAAAGRIAILAAGLGSSLLLPLALLQDRVGIYFIAQILTSGFAILAMMGLTFTSPALVSAAVAQGDFGRARDVIVRIQAIVGGFGFIVGCVFWLADRWIEIGDSATAWSGVLAIVALQIPCAALAAVQVELLRAIHSVRSSAFLMAFPSTVVALFLTFALTARIQANLHQVLFCSFAGYAIAAVVGAIILSSSCRRWSESTKEPIGPRAIIRRTLPNLATTLVLFGLSQVDMILLTLFSSLQEIAQYGIALRVATVLIMPLSIANSAFAPSAVHLWTLADRGGLQKALRTLVSIATVLTFLMYVGLATLGYTLVHLWNPRYENSFWLALILGAGQLGHVLGGSSGILLMVLGDEKAAFRITLATGVATVLLCCAGIVMGGPPWLAAAVATCNVLQVFFFAKRVRDRFDVDATVLAILPTSAPTRAKQNP</sequence>
<organism evidence="1 2">
    <name type="scientific">Mesorhizobium australicum</name>
    <dbReference type="NCBI Taxonomy" id="536018"/>
    <lineage>
        <taxon>Bacteria</taxon>
        <taxon>Pseudomonadati</taxon>
        <taxon>Pseudomonadota</taxon>
        <taxon>Alphaproteobacteria</taxon>
        <taxon>Hyphomicrobiales</taxon>
        <taxon>Phyllobacteriaceae</taxon>
        <taxon>Mesorhizobium</taxon>
    </lineage>
</organism>
<proteinExistence type="predicted"/>
<evidence type="ECO:0000313" key="2">
    <source>
        <dbReference type="Proteomes" id="UP001480082"/>
    </source>
</evidence>
<dbReference type="EMBL" id="JAMYRI010000003">
    <property type="protein sequence ID" value="MER9283756.1"/>
    <property type="molecule type" value="Genomic_DNA"/>
</dbReference>
<accession>A0ACC6SVS0</accession>
<protein>
    <submittedName>
        <fullName evidence="1">Uncharacterized protein</fullName>
    </submittedName>
</protein>
<evidence type="ECO:0000313" key="1">
    <source>
        <dbReference type="EMBL" id="MER9283756.1"/>
    </source>
</evidence>
<keyword evidence="2" id="KW-1185">Reference proteome</keyword>
<name>A0ACC6SVS0_9HYPH</name>
<gene>
    <name evidence="1" type="ORF">NKI81_07245</name>
</gene>
<reference evidence="1 2" key="1">
    <citation type="journal article" date="2024" name="Proc. Natl. Acad. Sci. U.S.A.">
        <title>The evolutionary genomics of adaptation to stress in wild rhizobium bacteria.</title>
        <authorList>
            <person name="Kehlet-Delgado H."/>
            <person name="Montoya A.P."/>
            <person name="Jensen K.T."/>
            <person name="Wendlandt C.E."/>
            <person name="Dexheimer C."/>
            <person name="Roberts M."/>
            <person name="Torres Martinez L."/>
            <person name="Friesen M.L."/>
            <person name="Griffitts J.S."/>
            <person name="Porter S.S."/>
        </authorList>
    </citation>
    <scope>NUCLEOTIDE SEQUENCE [LARGE SCALE GENOMIC DNA]</scope>
    <source>
        <strain evidence="1 2">M0468</strain>
    </source>
</reference>
<comment type="caution">
    <text evidence="1">The sequence shown here is derived from an EMBL/GenBank/DDBJ whole genome shotgun (WGS) entry which is preliminary data.</text>
</comment>